<dbReference type="Pfam" id="PF00001">
    <property type="entry name" value="7tm_1"/>
    <property type="match status" value="1"/>
</dbReference>
<keyword evidence="6 10" id="KW-0472">Membrane</keyword>
<dbReference type="InterPro" id="IPR017452">
    <property type="entry name" value="GPCR_Rhodpsn_7TM"/>
</dbReference>
<feature type="transmembrane region" description="Helical" evidence="10">
    <location>
        <begin position="137"/>
        <end position="157"/>
    </location>
</feature>
<accession>A0AAD9QIN0</accession>
<dbReference type="SUPFAM" id="SSF81321">
    <property type="entry name" value="Family A G protein-coupled receptor-like"/>
    <property type="match status" value="1"/>
</dbReference>
<organism evidence="12 13">
    <name type="scientific">Acropora cervicornis</name>
    <name type="common">Staghorn coral</name>
    <dbReference type="NCBI Taxonomy" id="6130"/>
    <lineage>
        <taxon>Eukaryota</taxon>
        <taxon>Metazoa</taxon>
        <taxon>Cnidaria</taxon>
        <taxon>Anthozoa</taxon>
        <taxon>Hexacorallia</taxon>
        <taxon>Scleractinia</taxon>
        <taxon>Astrocoeniina</taxon>
        <taxon>Acroporidae</taxon>
        <taxon>Acropora</taxon>
    </lineage>
</organism>
<sequence length="331" mass="37630">MSVTSEFSPLQEESTLLVVLEVFYLIFLIIFGLIGNIGLCAMVYTHRHLQIVSNYLIVNLSISDLLRIFFTLSVSTSVLIKRRWFYGETFCLLNGCYTLTFMIASLMSVALISANRFIQIVHHRDSATIFSKQRTKIMIFTLWFLACSISVPPNIGWGHYGFLSSRATCFIAVGSSYSYTTVLVLAFIATPFSVMVFCYVKIFLAVRRSRRRVVGRLSVGNLASAIPTESKENLRKEVKVAKTLLTLIGVYIVTWIPICVIHFVRLAKLAIISDSVDLVAAFLVSLSCVTNPWIYGFKNNHFRDQLKRMLCVKVRVMRETGRCQMNQFEMK</sequence>
<dbReference type="GO" id="GO:0005886">
    <property type="term" value="C:plasma membrane"/>
    <property type="evidence" value="ECO:0007669"/>
    <property type="project" value="UniProtKB-SubCell"/>
</dbReference>
<feature type="transmembrane region" description="Helical" evidence="10">
    <location>
        <begin position="244"/>
        <end position="266"/>
    </location>
</feature>
<evidence type="ECO:0000256" key="5">
    <source>
        <dbReference type="ARBA" id="ARBA00023040"/>
    </source>
</evidence>
<evidence type="ECO:0000256" key="7">
    <source>
        <dbReference type="ARBA" id="ARBA00023170"/>
    </source>
</evidence>
<evidence type="ECO:0000256" key="4">
    <source>
        <dbReference type="ARBA" id="ARBA00022989"/>
    </source>
</evidence>
<keyword evidence="2" id="KW-1003">Cell membrane</keyword>
<feature type="transmembrane region" description="Helical" evidence="10">
    <location>
        <begin position="22"/>
        <end position="44"/>
    </location>
</feature>
<dbReference type="Gene3D" id="1.20.1070.10">
    <property type="entry name" value="Rhodopsin 7-helix transmembrane proteins"/>
    <property type="match status" value="1"/>
</dbReference>
<dbReference type="PRINTS" id="PR00237">
    <property type="entry name" value="GPCRRHODOPSN"/>
</dbReference>
<feature type="transmembrane region" description="Helical" evidence="10">
    <location>
        <begin position="278"/>
        <end position="297"/>
    </location>
</feature>
<evidence type="ECO:0000256" key="6">
    <source>
        <dbReference type="ARBA" id="ARBA00023136"/>
    </source>
</evidence>
<keyword evidence="3 9" id="KW-0812">Transmembrane</keyword>
<evidence type="ECO:0000256" key="1">
    <source>
        <dbReference type="ARBA" id="ARBA00004651"/>
    </source>
</evidence>
<evidence type="ECO:0000313" key="12">
    <source>
        <dbReference type="EMBL" id="KAK2561990.1"/>
    </source>
</evidence>
<feature type="transmembrane region" description="Helical" evidence="10">
    <location>
        <begin position="92"/>
        <end position="117"/>
    </location>
</feature>
<dbReference type="PANTHER" id="PTHR22752">
    <property type="entry name" value="G PROTEIN-COUPLED RECEPTOR"/>
    <property type="match status" value="1"/>
</dbReference>
<feature type="transmembrane region" description="Helical" evidence="10">
    <location>
        <begin position="56"/>
        <end position="80"/>
    </location>
</feature>
<dbReference type="EMBL" id="JARQWQ010000030">
    <property type="protein sequence ID" value="KAK2561990.1"/>
    <property type="molecule type" value="Genomic_DNA"/>
</dbReference>
<evidence type="ECO:0000256" key="10">
    <source>
        <dbReference type="SAM" id="Phobius"/>
    </source>
</evidence>
<evidence type="ECO:0000256" key="9">
    <source>
        <dbReference type="RuleBase" id="RU000688"/>
    </source>
</evidence>
<evidence type="ECO:0000259" key="11">
    <source>
        <dbReference type="PROSITE" id="PS50262"/>
    </source>
</evidence>
<evidence type="ECO:0000256" key="3">
    <source>
        <dbReference type="ARBA" id="ARBA00022692"/>
    </source>
</evidence>
<dbReference type="PROSITE" id="PS00237">
    <property type="entry name" value="G_PROTEIN_RECEP_F1_1"/>
    <property type="match status" value="1"/>
</dbReference>
<protein>
    <submittedName>
        <fullName evidence="12">Melanopsin</fullName>
    </submittedName>
</protein>
<dbReference type="SMART" id="SM01381">
    <property type="entry name" value="7TM_GPCR_Srsx"/>
    <property type="match status" value="1"/>
</dbReference>
<feature type="transmembrane region" description="Helical" evidence="10">
    <location>
        <begin position="177"/>
        <end position="202"/>
    </location>
</feature>
<comment type="subcellular location">
    <subcellularLocation>
        <location evidence="1">Cell membrane</location>
        <topology evidence="1">Multi-pass membrane protein</topology>
    </subcellularLocation>
</comment>
<dbReference type="PROSITE" id="PS50262">
    <property type="entry name" value="G_PROTEIN_RECEP_F1_2"/>
    <property type="match status" value="1"/>
</dbReference>
<keyword evidence="5 9" id="KW-0297">G-protein coupled receptor</keyword>
<dbReference type="GO" id="GO:0004930">
    <property type="term" value="F:G protein-coupled receptor activity"/>
    <property type="evidence" value="ECO:0007669"/>
    <property type="project" value="UniProtKB-KW"/>
</dbReference>
<keyword evidence="8 9" id="KW-0807">Transducer</keyword>
<evidence type="ECO:0000256" key="8">
    <source>
        <dbReference type="ARBA" id="ARBA00023224"/>
    </source>
</evidence>
<keyword evidence="13" id="KW-1185">Reference proteome</keyword>
<name>A0AAD9QIN0_ACRCE</name>
<proteinExistence type="inferred from homology"/>
<keyword evidence="4 10" id="KW-1133">Transmembrane helix</keyword>
<dbReference type="Proteomes" id="UP001249851">
    <property type="component" value="Unassembled WGS sequence"/>
</dbReference>
<evidence type="ECO:0000313" key="13">
    <source>
        <dbReference type="Proteomes" id="UP001249851"/>
    </source>
</evidence>
<dbReference type="InterPro" id="IPR000276">
    <property type="entry name" value="GPCR_Rhodpsn"/>
</dbReference>
<comment type="similarity">
    <text evidence="9">Belongs to the G-protein coupled receptor 1 family.</text>
</comment>
<dbReference type="AlphaFoldDB" id="A0AAD9QIN0"/>
<keyword evidence="7 9" id="KW-0675">Receptor</keyword>
<gene>
    <name evidence="12" type="ORF">P5673_014728</name>
</gene>
<evidence type="ECO:0000256" key="2">
    <source>
        <dbReference type="ARBA" id="ARBA00022475"/>
    </source>
</evidence>
<feature type="domain" description="G-protein coupled receptors family 1 profile" evidence="11">
    <location>
        <begin position="35"/>
        <end position="295"/>
    </location>
</feature>
<dbReference type="CDD" id="cd00637">
    <property type="entry name" value="7tm_classA_rhodopsin-like"/>
    <property type="match status" value="1"/>
</dbReference>
<reference evidence="12" key="1">
    <citation type="journal article" date="2023" name="G3 (Bethesda)">
        <title>Whole genome assembly and annotation of the endangered Caribbean coral Acropora cervicornis.</title>
        <authorList>
            <person name="Selwyn J.D."/>
            <person name="Vollmer S.V."/>
        </authorList>
    </citation>
    <scope>NUCLEOTIDE SEQUENCE</scope>
    <source>
        <strain evidence="12">K2</strain>
    </source>
</reference>
<reference evidence="12" key="2">
    <citation type="journal article" date="2023" name="Science">
        <title>Genomic signatures of disease resistance in endangered staghorn corals.</title>
        <authorList>
            <person name="Vollmer S.V."/>
            <person name="Selwyn J.D."/>
            <person name="Despard B.A."/>
            <person name="Roesel C.L."/>
        </authorList>
    </citation>
    <scope>NUCLEOTIDE SEQUENCE</scope>
    <source>
        <strain evidence="12">K2</strain>
    </source>
</reference>
<comment type="caution">
    <text evidence="12">The sequence shown here is derived from an EMBL/GenBank/DDBJ whole genome shotgun (WGS) entry which is preliminary data.</text>
</comment>